<accession>A0A6A5A641</accession>
<dbReference type="PANTHER" id="PTHR10459">
    <property type="entry name" value="DNA LIGASE"/>
    <property type="match status" value="1"/>
</dbReference>
<reference evidence="12 13" key="1">
    <citation type="submission" date="2019-06" db="EMBL/GenBank/DDBJ databases">
        <title>Genomics analysis of Aphanomyces spp. identifies a new class of oomycete effector associated with host adaptation.</title>
        <authorList>
            <person name="Gaulin E."/>
        </authorList>
    </citation>
    <scope>NUCLEOTIDE SEQUENCE [LARGE SCALE GENOMIC DNA]</scope>
    <source>
        <strain evidence="12 13">E</strain>
    </source>
</reference>
<dbReference type="InterPro" id="IPR008893">
    <property type="entry name" value="WGR_domain"/>
</dbReference>
<evidence type="ECO:0000259" key="10">
    <source>
        <dbReference type="PROSITE" id="PS51060"/>
    </source>
</evidence>
<gene>
    <name evidence="12" type="ORF">AaE_006128</name>
</gene>
<dbReference type="SUPFAM" id="SSF56399">
    <property type="entry name" value="ADP-ribosylation"/>
    <property type="match status" value="1"/>
</dbReference>
<keyword evidence="4" id="KW-0548">Nucleotidyltransferase</keyword>
<dbReference type="GO" id="GO:0016779">
    <property type="term" value="F:nucleotidyltransferase activity"/>
    <property type="evidence" value="ECO:0007669"/>
    <property type="project" value="UniProtKB-KW"/>
</dbReference>
<dbReference type="InterPro" id="IPR036616">
    <property type="entry name" value="Poly(ADP-ribose)pol_reg_dom_sf"/>
</dbReference>
<evidence type="ECO:0000313" key="12">
    <source>
        <dbReference type="EMBL" id="KAF0752198.1"/>
    </source>
</evidence>
<keyword evidence="3 7" id="KW-0808">Transferase</keyword>
<comment type="subcellular location">
    <subcellularLocation>
        <location evidence="1">Nucleus</location>
    </subcellularLocation>
</comment>
<evidence type="ECO:0000259" key="9">
    <source>
        <dbReference type="PROSITE" id="PS51059"/>
    </source>
</evidence>
<dbReference type="PANTHER" id="PTHR10459:SF117">
    <property type="entry name" value="POLY [ADP-RIBOSE] POLYMERASE TANKYRASE"/>
    <property type="match status" value="1"/>
</dbReference>
<feature type="domain" description="PARP catalytic" evidence="9">
    <location>
        <begin position="318"/>
        <end position="569"/>
    </location>
</feature>
<dbReference type="EMBL" id="VJMI01011652">
    <property type="protein sequence ID" value="KAF0752198.1"/>
    <property type="molecule type" value="Genomic_DNA"/>
</dbReference>
<dbReference type="PROSITE" id="PS51977">
    <property type="entry name" value="WGR"/>
    <property type="match status" value="1"/>
</dbReference>
<evidence type="ECO:0000256" key="7">
    <source>
        <dbReference type="RuleBase" id="RU362114"/>
    </source>
</evidence>
<evidence type="ECO:0000256" key="5">
    <source>
        <dbReference type="ARBA" id="ARBA00023027"/>
    </source>
</evidence>
<dbReference type="VEuPathDB" id="FungiDB:H257_13666"/>
<feature type="compositionally biased region" description="Basic residues" evidence="8">
    <location>
        <begin position="1"/>
        <end position="11"/>
    </location>
</feature>
<evidence type="ECO:0000256" key="1">
    <source>
        <dbReference type="ARBA" id="ARBA00004123"/>
    </source>
</evidence>
<protein>
    <recommendedName>
        <fullName evidence="7">Poly [ADP-ribose] polymerase</fullName>
        <shortName evidence="7">PARP</shortName>
        <ecNumber evidence="7">2.4.2.-</ecNumber>
    </recommendedName>
</protein>
<dbReference type="Gene3D" id="3.90.228.10">
    <property type="match status" value="1"/>
</dbReference>
<dbReference type="Gene3D" id="1.20.142.10">
    <property type="entry name" value="Poly(ADP-ribose) polymerase, regulatory domain"/>
    <property type="match status" value="1"/>
</dbReference>
<dbReference type="SUPFAM" id="SSF47587">
    <property type="entry name" value="Domain of poly(ADP-ribose) polymerase"/>
    <property type="match status" value="1"/>
</dbReference>
<dbReference type="PROSITE" id="PS51059">
    <property type="entry name" value="PARP_CATALYTIC"/>
    <property type="match status" value="1"/>
</dbReference>
<proteinExistence type="predicted"/>
<dbReference type="GO" id="GO:0070212">
    <property type="term" value="P:protein poly-ADP-ribosylation"/>
    <property type="evidence" value="ECO:0007669"/>
    <property type="project" value="TreeGrafter"/>
</dbReference>
<keyword evidence="2 7" id="KW-0328">Glycosyltransferase</keyword>
<evidence type="ECO:0000256" key="4">
    <source>
        <dbReference type="ARBA" id="ARBA00022695"/>
    </source>
</evidence>
<evidence type="ECO:0000256" key="8">
    <source>
        <dbReference type="SAM" id="MobiDB-lite"/>
    </source>
</evidence>
<dbReference type="InterPro" id="IPR050800">
    <property type="entry name" value="ARTD/PARP"/>
</dbReference>
<dbReference type="InterPro" id="IPR004102">
    <property type="entry name" value="Poly(ADP-ribose)pol_reg_dom"/>
</dbReference>
<dbReference type="GO" id="GO:0003950">
    <property type="term" value="F:NAD+ poly-ADP-ribosyltransferase activity"/>
    <property type="evidence" value="ECO:0007669"/>
    <property type="project" value="UniProtKB-UniRule"/>
</dbReference>
<comment type="caution">
    <text evidence="12">The sequence shown here is derived from an EMBL/GenBank/DDBJ whole genome shotgun (WGS) entry which is preliminary data.</text>
</comment>
<dbReference type="GO" id="GO:0006302">
    <property type="term" value="P:double-strand break repair"/>
    <property type="evidence" value="ECO:0007669"/>
    <property type="project" value="TreeGrafter"/>
</dbReference>
<feature type="region of interest" description="Disordered" evidence="8">
    <location>
        <begin position="1"/>
        <end position="39"/>
    </location>
</feature>
<dbReference type="GO" id="GO:1990404">
    <property type="term" value="F:NAD+-protein mono-ADP-ribosyltransferase activity"/>
    <property type="evidence" value="ECO:0007669"/>
    <property type="project" value="TreeGrafter"/>
</dbReference>
<dbReference type="EC" id="2.4.2.-" evidence="7"/>
<evidence type="ECO:0000256" key="2">
    <source>
        <dbReference type="ARBA" id="ARBA00022676"/>
    </source>
</evidence>
<keyword evidence="6" id="KW-0539">Nucleus</keyword>
<feature type="domain" description="WGR" evidence="11">
    <location>
        <begin position="60"/>
        <end position="168"/>
    </location>
</feature>
<dbReference type="GO" id="GO:0005730">
    <property type="term" value="C:nucleolus"/>
    <property type="evidence" value="ECO:0007669"/>
    <property type="project" value="TreeGrafter"/>
</dbReference>
<dbReference type="VEuPathDB" id="FungiDB:H257_13665"/>
<dbReference type="InterPro" id="IPR012317">
    <property type="entry name" value="Poly(ADP-ribose)pol_cat_dom"/>
</dbReference>
<dbReference type="Proteomes" id="UP000469452">
    <property type="component" value="Unassembled WGS sequence"/>
</dbReference>
<organism evidence="12 13">
    <name type="scientific">Aphanomyces astaci</name>
    <name type="common">Crayfish plague agent</name>
    <dbReference type="NCBI Taxonomy" id="112090"/>
    <lineage>
        <taxon>Eukaryota</taxon>
        <taxon>Sar</taxon>
        <taxon>Stramenopiles</taxon>
        <taxon>Oomycota</taxon>
        <taxon>Saprolegniomycetes</taxon>
        <taxon>Saprolegniales</taxon>
        <taxon>Verrucalvaceae</taxon>
        <taxon>Aphanomyces</taxon>
    </lineage>
</organism>
<feature type="domain" description="PARP alpha-helical" evidence="10">
    <location>
        <begin position="190"/>
        <end position="312"/>
    </location>
</feature>
<keyword evidence="5 7" id="KW-0520">NAD</keyword>
<dbReference type="AlphaFoldDB" id="A0A6A5A641"/>
<evidence type="ECO:0000313" key="13">
    <source>
        <dbReference type="Proteomes" id="UP000469452"/>
    </source>
</evidence>
<dbReference type="Pfam" id="PF00644">
    <property type="entry name" value="PARP"/>
    <property type="match status" value="1"/>
</dbReference>
<dbReference type="Pfam" id="PF02877">
    <property type="entry name" value="PARP_reg"/>
    <property type="match status" value="1"/>
</dbReference>
<name>A0A6A5A641_APHAT</name>
<sequence length="569" mass="64232">MARGGKRRSQHFYRTTYYNSDTTHDRQTPPRKKAKVSSPVNKRVPVDFAFAAAVGGDVTGATVFQQDGCIYDAHLHQASLSSRRHATCLLQVVATSYGYYVWQRHNSWHEDDPTSNDVTSTDLSPLFVSTSLAIDSFTSEFEQKTGVAWVDRVNNVTRLQVDPFDGLYCYVAMDYPSTHSLALLDHRCLGPSLHTDVRKLMSMLYKDDQDRHVIKLFDTIPVPMPLPVCTLPYAQVAIELAHSILDQVEATLQAKGPRGRRAKLLGWSNRYFSAIPHTYPPRVMLDSMEKVENCRETLKELHMTSPSRSFLHHMPPLDNLEQKYAALGVDLEVVPKESLEYDLVATYLHNSKDHVQYEMKIQTVYRVMKEVERRCPLYDRRLNVEDETMAFKRFERFGNRKLLWHGSSMTNWPGILKDGESLQIAPPHVISNGHSFGKGIYFSDSVSRSAPYCRATMEKSTGILLLSEVALGTPNSCTTTNSRAQAEVDFVEYHSVLGVGSYTPSADAEHVLPDGAVIPLGALKRQNMDGNRAAHVHLGTGLDYNEYVIFNPAQTRMRFLVAINFCFDV</sequence>
<evidence type="ECO:0000256" key="6">
    <source>
        <dbReference type="ARBA" id="ARBA00023242"/>
    </source>
</evidence>
<dbReference type="PROSITE" id="PS51060">
    <property type="entry name" value="PARP_ALPHA_HD"/>
    <property type="match status" value="1"/>
</dbReference>
<feature type="compositionally biased region" description="Polar residues" evidence="8">
    <location>
        <begin position="12"/>
        <end position="21"/>
    </location>
</feature>
<evidence type="ECO:0000259" key="11">
    <source>
        <dbReference type="PROSITE" id="PS51977"/>
    </source>
</evidence>
<evidence type="ECO:0000256" key="3">
    <source>
        <dbReference type="ARBA" id="ARBA00022679"/>
    </source>
</evidence>